<dbReference type="InterPro" id="IPR005123">
    <property type="entry name" value="Oxoglu/Fe-dep_dioxygenase_dom"/>
</dbReference>
<dbReference type="InterPro" id="IPR032854">
    <property type="entry name" value="ALKBH3"/>
</dbReference>
<feature type="domain" description="Fe2OG dioxygenase" evidence="2">
    <location>
        <begin position="117"/>
        <end position="244"/>
    </location>
</feature>
<dbReference type="SUPFAM" id="SSF51197">
    <property type="entry name" value="Clavaminate synthase-like"/>
    <property type="match status" value="1"/>
</dbReference>
<dbReference type="InterPro" id="IPR027450">
    <property type="entry name" value="AlkB-like"/>
</dbReference>
<protein>
    <recommendedName>
        <fullName evidence="2">Fe2OG dioxygenase domain-containing protein</fullName>
    </recommendedName>
</protein>
<gene>
    <name evidence="3" type="ORF">BXZ70DRAFT_887465</name>
</gene>
<dbReference type="PROSITE" id="PS51471">
    <property type="entry name" value="FE2OG_OXY"/>
    <property type="match status" value="1"/>
</dbReference>
<dbReference type="GO" id="GO:0006307">
    <property type="term" value="P:DNA alkylation repair"/>
    <property type="evidence" value="ECO:0007669"/>
    <property type="project" value="InterPro"/>
</dbReference>
<dbReference type="PANTHER" id="PTHR31212:SF5">
    <property type="entry name" value="ISOCHORISMATASE FAMILY PROTEIN FAMILY (AFU_ORTHOLOGUE AFUA_3G14500)"/>
    <property type="match status" value="1"/>
</dbReference>
<organism evidence="3 4">
    <name type="scientific">Cristinia sonorae</name>
    <dbReference type="NCBI Taxonomy" id="1940300"/>
    <lineage>
        <taxon>Eukaryota</taxon>
        <taxon>Fungi</taxon>
        <taxon>Dikarya</taxon>
        <taxon>Basidiomycota</taxon>
        <taxon>Agaricomycotina</taxon>
        <taxon>Agaricomycetes</taxon>
        <taxon>Agaricomycetidae</taxon>
        <taxon>Agaricales</taxon>
        <taxon>Pleurotineae</taxon>
        <taxon>Stephanosporaceae</taxon>
        <taxon>Cristinia</taxon>
    </lineage>
</organism>
<dbReference type="EMBL" id="JAEVFJ010000004">
    <property type="protein sequence ID" value="KAH8105128.1"/>
    <property type="molecule type" value="Genomic_DNA"/>
</dbReference>
<comment type="caution">
    <text evidence="3">The sequence shown here is derived from an EMBL/GenBank/DDBJ whole genome shotgun (WGS) entry which is preliminary data.</text>
</comment>
<dbReference type="GO" id="GO:0051213">
    <property type="term" value="F:dioxygenase activity"/>
    <property type="evidence" value="ECO:0007669"/>
    <property type="project" value="InterPro"/>
</dbReference>
<dbReference type="InterPro" id="IPR037151">
    <property type="entry name" value="AlkB-like_sf"/>
</dbReference>
<accession>A0A8K0UX36</accession>
<sequence length="312" mass="34847">MESSHSNPSGHGRNPPLKYLSPGDEMGEGDTDIVFNVLPPEFAEIAFENLRKEVKWNTMHHRGTTVPRLVAVEGAVDPSDGSFPIYRHPADESPPLLPFSPTVDLIRKHVESVLKHPVNHVLIQHYRSGADYISEHSDKTIDVVPGSRIVNVSLGAQRVMTLRTKKDVLSDVLHPDADDTASVSEKRLVQRIPLPHNSMFVMGLNTNAKWMHGIRTDKRVPTLKTAAEVFNNQERISLTFRNIGTFLSADETWIWGQGAKGKTKEDARRIVNGGPEAAKLIRAFGNENHQSDFDWHANYGEGFDVLHFTVSK</sequence>
<reference evidence="3" key="1">
    <citation type="journal article" date="2021" name="New Phytol.">
        <title>Evolutionary innovations through gain and loss of genes in the ectomycorrhizal Boletales.</title>
        <authorList>
            <person name="Wu G."/>
            <person name="Miyauchi S."/>
            <person name="Morin E."/>
            <person name="Kuo A."/>
            <person name="Drula E."/>
            <person name="Varga T."/>
            <person name="Kohler A."/>
            <person name="Feng B."/>
            <person name="Cao Y."/>
            <person name="Lipzen A."/>
            <person name="Daum C."/>
            <person name="Hundley H."/>
            <person name="Pangilinan J."/>
            <person name="Johnson J."/>
            <person name="Barry K."/>
            <person name="LaButti K."/>
            <person name="Ng V."/>
            <person name="Ahrendt S."/>
            <person name="Min B."/>
            <person name="Choi I.G."/>
            <person name="Park H."/>
            <person name="Plett J.M."/>
            <person name="Magnuson J."/>
            <person name="Spatafora J.W."/>
            <person name="Nagy L.G."/>
            <person name="Henrissat B."/>
            <person name="Grigoriev I.V."/>
            <person name="Yang Z.L."/>
            <person name="Xu J."/>
            <person name="Martin F.M."/>
        </authorList>
    </citation>
    <scope>NUCLEOTIDE SEQUENCE</scope>
    <source>
        <strain evidence="3">KKN 215</strain>
    </source>
</reference>
<evidence type="ECO:0000256" key="1">
    <source>
        <dbReference type="SAM" id="MobiDB-lite"/>
    </source>
</evidence>
<feature type="region of interest" description="Disordered" evidence="1">
    <location>
        <begin position="1"/>
        <end position="25"/>
    </location>
</feature>
<evidence type="ECO:0000313" key="4">
    <source>
        <dbReference type="Proteomes" id="UP000813824"/>
    </source>
</evidence>
<name>A0A8K0UX36_9AGAR</name>
<keyword evidence="4" id="KW-1185">Reference proteome</keyword>
<dbReference type="PANTHER" id="PTHR31212">
    <property type="entry name" value="ALPHA-KETOGLUTARATE-DEPENDENT DIOXYGENASE ALKB HOMOLOG 3"/>
    <property type="match status" value="1"/>
</dbReference>
<dbReference type="AlphaFoldDB" id="A0A8K0UX36"/>
<evidence type="ECO:0000313" key="3">
    <source>
        <dbReference type="EMBL" id="KAH8105128.1"/>
    </source>
</evidence>
<dbReference type="Pfam" id="PF13532">
    <property type="entry name" value="2OG-FeII_Oxy_2"/>
    <property type="match status" value="1"/>
</dbReference>
<dbReference type="OrthoDB" id="445341at2759"/>
<dbReference type="Proteomes" id="UP000813824">
    <property type="component" value="Unassembled WGS sequence"/>
</dbReference>
<dbReference type="Gene3D" id="2.60.120.590">
    <property type="entry name" value="Alpha-ketoglutarate-dependent dioxygenase AlkB-like"/>
    <property type="match status" value="1"/>
</dbReference>
<proteinExistence type="predicted"/>
<evidence type="ECO:0000259" key="2">
    <source>
        <dbReference type="PROSITE" id="PS51471"/>
    </source>
</evidence>